<protein>
    <submittedName>
        <fullName evidence="4">LytTR family DNA-binding domain-containing protein</fullName>
    </submittedName>
</protein>
<feature type="domain" description="Response regulatory" evidence="2">
    <location>
        <begin position="3"/>
        <end position="116"/>
    </location>
</feature>
<name>A0A9E2W489_9BACT</name>
<proteinExistence type="predicted"/>
<keyword evidence="4" id="KW-0238">DNA-binding</keyword>
<reference evidence="4" key="1">
    <citation type="submission" date="2021-06" db="EMBL/GenBank/DDBJ databases">
        <authorList>
            <person name="Huq M.A."/>
        </authorList>
    </citation>
    <scope>NUCLEOTIDE SEQUENCE</scope>
    <source>
        <strain evidence="4">MAH-26</strain>
    </source>
</reference>
<comment type="caution">
    <text evidence="4">The sequence shown here is derived from an EMBL/GenBank/DDBJ whole genome shotgun (WGS) entry which is preliminary data.</text>
</comment>
<dbReference type="Pfam" id="PF00072">
    <property type="entry name" value="Response_reg"/>
    <property type="match status" value="1"/>
</dbReference>
<feature type="modified residue" description="4-aspartylphosphate" evidence="1">
    <location>
        <position position="56"/>
    </location>
</feature>
<dbReference type="PANTHER" id="PTHR37299:SF1">
    <property type="entry name" value="STAGE 0 SPORULATION PROTEIN A HOMOLOG"/>
    <property type="match status" value="1"/>
</dbReference>
<dbReference type="RefSeq" id="WP_217791258.1">
    <property type="nucleotide sequence ID" value="NZ_JAHSPG010000006.1"/>
</dbReference>
<evidence type="ECO:0000256" key="1">
    <source>
        <dbReference type="PROSITE-ProRule" id="PRU00169"/>
    </source>
</evidence>
<dbReference type="GO" id="GO:0003677">
    <property type="term" value="F:DNA binding"/>
    <property type="evidence" value="ECO:0007669"/>
    <property type="project" value="UniProtKB-KW"/>
</dbReference>
<keyword evidence="5" id="KW-1185">Reference proteome</keyword>
<organism evidence="4 5">
    <name type="scientific">Pinibacter aurantiacus</name>
    <dbReference type="NCBI Taxonomy" id="2851599"/>
    <lineage>
        <taxon>Bacteria</taxon>
        <taxon>Pseudomonadati</taxon>
        <taxon>Bacteroidota</taxon>
        <taxon>Chitinophagia</taxon>
        <taxon>Chitinophagales</taxon>
        <taxon>Chitinophagaceae</taxon>
        <taxon>Pinibacter</taxon>
    </lineage>
</organism>
<dbReference type="SMART" id="SM00850">
    <property type="entry name" value="LytTR"/>
    <property type="match status" value="1"/>
</dbReference>
<dbReference type="InterPro" id="IPR007492">
    <property type="entry name" value="LytTR_DNA-bd_dom"/>
</dbReference>
<sequence>MITCIAIDDEANALGVITEYAKRIPDLELVQVYKDPAKALQDISAGKVQFDLVFLDIQMSRINGLTLAQRLPQNTNVILTTAYPDFALQGYEMDVVDYLLKPFSFARFERAVKKVRSISGAEQSPLSTQPSQLLSPEKDDFIFVKSDSRMIKVMLDSIYYLEGSGNYVTIHTTKGKVMVLQNLRKFEDQLRPYKFIRIHKSFIISLNYVDVIERTTVRVHTFELPIGETYREEFHQFIDKQYRNF</sequence>
<dbReference type="GO" id="GO:0000156">
    <property type="term" value="F:phosphorelay response regulator activity"/>
    <property type="evidence" value="ECO:0007669"/>
    <property type="project" value="InterPro"/>
</dbReference>
<dbReference type="SMART" id="SM00448">
    <property type="entry name" value="REC"/>
    <property type="match status" value="1"/>
</dbReference>
<evidence type="ECO:0000259" key="2">
    <source>
        <dbReference type="PROSITE" id="PS50110"/>
    </source>
</evidence>
<dbReference type="InterPro" id="IPR001789">
    <property type="entry name" value="Sig_transdc_resp-reg_receiver"/>
</dbReference>
<dbReference type="AlphaFoldDB" id="A0A9E2W489"/>
<evidence type="ECO:0000259" key="3">
    <source>
        <dbReference type="PROSITE" id="PS50930"/>
    </source>
</evidence>
<dbReference type="PROSITE" id="PS50930">
    <property type="entry name" value="HTH_LYTTR"/>
    <property type="match status" value="1"/>
</dbReference>
<gene>
    <name evidence="4" type="ORF">KTO63_10625</name>
</gene>
<keyword evidence="1" id="KW-0597">Phosphoprotein</keyword>
<dbReference type="EMBL" id="JAHSPG010000006">
    <property type="protein sequence ID" value="MBV4357604.1"/>
    <property type="molecule type" value="Genomic_DNA"/>
</dbReference>
<dbReference type="Pfam" id="PF04397">
    <property type="entry name" value="LytTR"/>
    <property type="match status" value="1"/>
</dbReference>
<dbReference type="InterPro" id="IPR046947">
    <property type="entry name" value="LytR-like"/>
</dbReference>
<dbReference type="PROSITE" id="PS50110">
    <property type="entry name" value="RESPONSE_REGULATORY"/>
    <property type="match status" value="1"/>
</dbReference>
<dbReference type="Proteomes" id="UP000812270">
    <property type="component" value="Unassembled WGS sequence"/>
</dbReference>
<evidence type="ECO:0000313" key="4">
    <source>
        <dbReference type="EMBL" id="MBV4357604.1"/>
    </source>
</evidence>
<feature type="domain" description="HTH LytTR-type" evidence="3">
    <location>
        <begin position="142"/>
        <end position="240"/>
    </location>
</feature>
<accession>A0A9E2W489</accession>
<evidence type="ECO:0000313" key="5">
    <source>
        <dbReference type="Proteomes" id="UP000812270"/>
    </source>
</evidence>
<dbReference type="PANTHER" id="PTHR37299">
    <property type="entry name" value="TRANSCRIPTIONAL REGULATOR-RELATED"/>
    <property type="match status" value="1"/>
</dbReference>